<comment type="caution">
    <text evidence="1">The sequence shown here is derived from an EMBL/GenBank/DDBJ whole genome shotgun (WGS) entry which is preliminary data.</text>
</comment>
<evidence type="ECO:0000313" key="1">
    <source>
        <dbReference type="EMBL" id="KAH6940471.1"/>
    </source>
</evidence>
<sequence>MFRFPRNSERRKKWEAQVKRDRWHPTDSTKICEGQLASCTVPVCKFARGSEAPDAVLCGRDRSLSSNNAPAPCAQKLPNHGRMYFAGVSCLVQAAPAADTPKGRKKIAKGSAGTSRYPGGQRGEMLCQKHNEIPLASTLLCPSGGFGQTFTGNRTSACRVRAGHSAH</sequence>
<proteinExistence type="predicted"/>
<reference evidence="1" key="1">
    <citation type="submission" date="2020-05" db="EMBL/GenBank/DDBJ databases">
        <title>Large-scale comparative analyses of tick genomes elucidate their genetic diversity and vector capacities.</title>
        <authorList>
            <person name="Jia N."/>
            <person name="Wang J."/>
            <person name="Shi W."/>
            <person name="Du L."/>
            <person name="Sun Y."/>
            <person name="Zhan W."/>
            <person name="Jiang J."/>
            <person name="Wang Q."/>
            <person name="Zhang B."/>
            <person name="Ji P."/>
            <person name="Sakyi L.B."/>
            <person name="Cui X."/>
            <person name="Yuan T."/>
            <person name="Jiang B."/>
            <person name="Yang W."/>
            <person name="Lam T.T.-Y."/>
            <person name="Chang Q."/>
            <person name="Ding S."/>
            <person name="Wang X."/>
            <person name="Zhu J."/>
            <person name="Ruan X."/>
            <person name="Zhao L."/>
            <person name="Wei J."/>
            <person name="Que T."/>
            <person name="Du C."/>
            <person name="Cheng J."/>
            <person name="Dai P."/>
            <person name="Han X."/>
            <person name="Huang E."/>
            <person name="Gao Y."/>
            <person name="Liu J."/>
            <person name="Shao H."/>
            <person name="Ye R."/>
            <person name="Li L."/>
            <person name="Wei W."/>
            <person name="Wang X."/>
            <person name="Wang C."/>
            <person name="Yang T."/>
            <person name="Huo Q."/>
            <person name="Li W."/>
            <person name="Guo W."/>
            <person name="Chen H."/>
            <person name="Zhou L."/>
            <person name="Ni X."/>
            <person name="Tian J."/>
            <person name="Zhou Y."/>
            <person name="Sheng Y."/>
            <person name="Liu T."/>
            <person name="Pan Y."/>
            <person name="Xia L."/>
            <person name="Li J."/>
            <person name="Zhao F."/>
            <person name="Cao W."/>
        </authorList>
    </citation>
    <scope>NUCLEOTIDE SEQUENCE</scope>
    <source>
        <strain evidence="1">Hyas-2018</strain>
    </source>
</reference>
<organism evidence="1 2">
    <name type="scientific">Hyalomma asiaticum</name>
    <name type="common">Tick</name>
    <dbReference type="NCBI Taxonomy" id="266040"/>
    <lineage>
        <taxon>Eukaryota</taxon>
        <taxon>Metazoa</taxon>
        <taxon>Ecdysozoa</taxon>
        <taxon>Arthropoda</taxon>
        <taxon>Chelicerata</taxon>
        <taxon>Arachnida</taxon>
        <taxon>Acari</taxon>
        <taxon>Parasitiformes</taxon>
        <taxon>Ixodida</taxon>
        <taxon>Ixodoidea</taxon>
        <taxon>Ixodidae</taxon>
        <taxon>Hyalomminae</taxon>
        <taxon>Hyalomma</taxon>
    </lineage>
</organism>
<protein>
    <submittedName>
        <fullName evidence="1">Uncharacterized protein</fullName>
    </submittedName>
</protein>
<gene>
    <name evidence="1" type="ORF">HPB50_000078</name>
</gene>
<keyword evidence="2" id="KW-1185">Reference proteome</keyword>
<accession>A0ACB7SZT5</accession>
<dbReference type="Proteomes" id="UP000821845">
    <property type="component" value="Chromosome 11"/>
</dbReference>
<dbReference type="EMBL" id="CM023491">
    <property type="protein sequence ID" value="KAH6940471.1"/>
    <property type="molecule type" value="Genomic_DNA"/>
</dbReference>
<evidence type="ECO:0000313" key="2">
    <source>
        <dbReference type="Proteomes" id="UP000821845"/>
    </source>
</evidence>
<name>A0ACB7SZT5_HYAAI</name>